<dbReference type="Pfam" id="PF07047">
    <property type="entry name" value="OPA3"/>
    <property type="match status" value="1"/>
</dbReference>
<feature type="compositionally biased region" description="Basic and acidic residues" evidence="4">
    <location>
        <begin position="97"/>
        <end position="121"/>
    </location>
</feature>
<dbReference type="AlphaFoldDB" id="A0AAV9U4I3"/>
<evidence type="ECO:0000256" key="2">
    <source>
        <dbReference type="ARBA" id="ARBA00023054"/>
    </source>
</evidence>
<sequence>MPRTPADEYCAVTETRLLLVAVHDHRLQAKLPSTMSTIAVKLTSLAIRTLAKPIANSIKQQAQEHPRFRAICISIAQAVHRTDMRIRLNLLRDKSVVEKAEEEEERRKAMDKGKGSDKESIAKMAADALKDGDSAAKASSSSADSDILTPPPSPSSEHSSHHSPPKKKKSSTPHIRPLSDAKAIERGANFISEAFLFTVAGGLILFETLRSRKKEMNRRDEVSERLQSLEEVDEIWRRKVDMLERRLDAAGIKPVQELPSAEPQPRAPPQPEGLVSKIASFFSKRPADEDPQRQQAKTVMTPPTPSTNA</sequence>
<dbReference type="Proteomes" id="UP001375240">
    <property type="component" value="Unassembled WGS sequence"/>
</dbReference>
<dbReference type="EMBL" id="JAVHNQ010000014">
    <property type="protein sequence ID" value="KAK6332770.1"/>
    <property type="molecule type" value="Genomic_DNA"/>
</dbReference>
<organism evidence="5 6">
    <name type="scientific">Orbilia brochopaga</name>
    <dbReference type="NCBI Taxonomy" id="3140254"/>
    <lineage>
        <taxon>Eukaryota</taxon>
        <taxon>Fungi</taxon>
        <taxon>Dikarya</taxon>
        <taxon>Ascomycota</taxon>
        <taxon>Pezizomycotina</taxon>
        <taxon>Orbiliomycetes</taxon>
        <taxon>Orbiliales</taxon>
        <taxon>Orbiliaceae</taxon>
        <taxon>Orbilia</taxon>
    </lineage>
</organism>
<evidence type="ECO:0000256" key="3">
    <source>
        <dbReference type="SAM" id="Coils"/>
    </source>
</evidence>
<evidence type="ECO:0000256" key="4">
    <source>
        <dbReference type="SAM" id="MobiDB-lite"/>
    </source>
</evidence>
<dbReference type="InterPro" id="IPR010754">
    <property type="entry name" value="OPA3-like"/>
</dbReference>
<evidence type="ECO:0000313" key="6">
    <source>
        <dbReference type="Proteomes" id="UP001375240"/>
    </source>
</evidence>
<feature type="compositionally biased region" description="Basic residues" evidence="4">
    <location>
        <begin position="161"/>
        <end position="171"/>
    </location>
</feature>
<reference evidence="5 6" key="1">
    <citation type="submission" date="2019-10" db="EMBL/GenBank/DDBJ databases">
        <authorList>
            <person name="Palmer J.M."/>
        </authorList>
    </citation>
    <scope>NUCLEOTIDE SEQUENCE [LARGE SCALE GENOMIC DNA]</scope>
    <source>
        <strain evidence="5 6">TWF696</strain>
    </source>
</reference>
<evidence type="ECO:0000313" key="5">
    <source>
        <dbReference type="EMBL" id="KAK6332770.1"/>
    </source>
</evidence>
<evidence type="ECO:0000256" key="1">
    <source>
        <dbReference type="ARBA" id="ARBA00007584"/>
    </source>
</evidence>
<accession>A0AAV9U4I3</accession>
<comment type="caution">
    <text evidence="5">The sequence shown here is derived from an EMBL/GenBank/DDBJ whole genome shotgun (WGS) entry which is preliminary data.</text>
</comment>
<dbReference type="GO" id="GO:0019216">
    <property type="term" value="P:regulation of lipid metabolic process"/>
    <property type="evidence" value="ECO:0007669"/>
    <property type="project" value="TreeGrafter"/>
</dbReference>
<proteinExistence type="inferred from homology"/>
<feature type="compositionally biased region" description="Low complexity" evidence="4">
    <location>
        <begin position="135"/>
        <end position="146"/>
    </location>
</feature>
<protein>
    <submittedName>
        <fullName evidence="5">Uncharacterized protein</fullName>
    </submittedName>
</protein>
<keyword evidence="6" id="KW-1185">Reference proteome</keyword>
<feature type="region of interest" description="Disordered" evidence="4">
    <location>
        <begin position="251"/>
        <end position="309"/>
    </location>
</feature>
<feature type="region of interest" description="Disordered" evidence="4">
    <location>
        <begin position="97"/>
        <end position="176"/>
    </location>
</feature>
<gene>
    <name evidence="5" type="ORF">TWF696_002792</name>
</gene>
<dbReference type="GO" id="GO:0005739">
    <property type="term" value="C:mitochondrion"/>
    <property type="evidence" value="ECO:0007669"/>
    <property type="project" value="TreeGrafter"/>
</dbReference>
<feature type="coiled-coil region" evidence="3">
    <location>
        <begin position="212"/>
        <end position="246"/>
    </location>
</feature>
<comment type="similarity">
    <text evidence="1">Belongs to the OPA3 family.</text>
</comment>
<dbReference type="PANTHER" id="PTHR12499">
    <property type="entry name" value="OPTIC ATROPHY 3 PROTEIN OPA3"/>
    <property type="match status" value="1"/>
</dbReference>
<dbReference type="PANTHER" id="PTHR12499:SF0">
    <property type="entry name" value="OPTIC ATROPHY 3 PROTEIN"/>
    <property type="match status" value="1"/>
</dbReference>
<keyword evidence="2 3" id="KW-0175">Coiled coil</keyword>
<name>A0AAV9U4I3_9PEZI</name>